<proteinExistence type="inferred from homology"/>
<feature type="coiled-coil region" evidence="3">
    <location>
        <begin position="47"/>
        <end position="74"/>
    </location>
</feature>
<comment type="subcellular location">
    <subcellularLocation>
        <location evidence="2">Cytoplasm</location>
    </subcellularLocation>
</comment>
<dbReference type="Pfam" id="PF00582">
    <property type="entry name" value="Usp"/>
    <property type="match status" value="1"/>
</dbReference>
<name>A0ABN6M8Z9_9BACT</name>
<dbReference type="PANTHER" id="PTHR46268:SF6">
    <property type="entry name" value="UNIVERSAL STRESS PROTEIN UP12"/>
    <property type="match status" value="1"/>
</dbReference>
<dbReference type="PIRSF" id="PIRSF006276">
    <property type="entry name" value="UspA"/>
    <property type="match status" value="1"/>
</dbReference>
<dbReference type="CDD" id="cd00293">
    <property type="entry name" value="USP-like"/>
    <property type="match status" value="1"/>
</dbReference>
<evidence type="ECO:0000259" key="4">
    <source>
        <dbReference type="Pfam" id="PF00582"/>
    </source>
</evidence>
<evidence type="ECO:0000313" key="6">
    <source>
        <dbReference type="Proteomes" id="UP000830055"/>
    </source>
</evidence>
<evidence type="ECO:0000313" key="5">
    <source>
        <dbReference type="EMBL" id="BDD87932.1"/>
    </source>
</evidence>
<protein>
    <recommendedName>
        <fullName evidence="2">Universal stress protein</fullName>
    </recommendedName>
</protein>
<gene>
    <name evidence="5" type="ORF">DPPLL_22970</name>
</gene>
<organism evidence="5 6">
    <name type="scientific">Desulfofustis limnaeus</name>
    <dbReference type="NCBI Taxonomy" id="2740163"/>
    <lineage>
        <taxon>Bacteria</taxon>
        <taxon>Pseudomonadati</taxon>
        <taxon>Thermodesulfobacteriota</taxon>
        <taxon>Desulfobulbia</taxon>
        <taxon>Desulfobulbales</taxon>
        <taxon>Desulfocapsaceae</taxon>
        <taxon>Desulfofustis</taxon>
    </lineage>
</organism>
<comment type="similarity">
    <text evidence="1 2">Belongs to the universal stress protein A family.</text>
</comment>
<dbReference type="InterPro" id="IPR006015">
    <property type="entry name" value="Universal_stress_UspA"/>
</dbReference>
<dbReference type="RefSeq" id="WP_284151333.1">
    <property type="nucleotide sequence ID" value="NZ_AP025516.1"/>
</dbReference>
<dbReference type="InterPro" id="IPR014729">
    <property type="entry name" value="Rossmann-like_a/b/a_fold"/>
</dbReference>
<keyword evidence="2" id="KW-0963">Cytoplasm</keyword>
<dbReference type="EMBL" id="AP025516">
    <property type="protein sequence ID" value="BDD87932.1"/>
    <property type="molecule type" value="Genomic_DNA"/>
</dbReference>
<feature type="domain" description="UspA" evidence="4">
    <location>
        <begin position="3"/>
        <end position="142"/>
    </location>
</feature>
<keyword evidence="3" id="KW-0175">Coiled coil</keyword>
<evidence type="ECO:0000256" key="1">
    <source>
        <dbReference type="ARBA" id="ARBA00008791"/>
    </source>
</evidence>
<accession>A0ABN6M8Z9</accession>
<dbReference type="InterPro" id="IPR006016">
    <property type="entry name" value="UspA"/>
</dbReference>
<reference evidence="5 6" key="1">
    <citation type="submission" date="2022-01" db="EMBL/GenBank/DDBJ databases">
        <title>Desulfofustis limnae sp. nov., a novel mesophilic sulfate-reducing bacterium isolated from marsh soil.</title>
        <authorList>
            <person name="Watanabe M."/>
            <person name="Takahashi A."/>
            <person name="Kojima H."/>
            <person name="Fukui M."/>
        </authorList>
    </citation>
    <scope>NUCLEOTIDE SEQUENCE [LARGE SCALE GENOMIC DNA]</scope>
    <source>
        <strain evidence="5 6">PPLL</strain>
    </source>
</reference>
<dbReference type="Proteomes" id="UP000830055">
    <property type="component" value="Chromosome"/>
</dbReference>
<keyword evidence="6" id="KW-1185">Reference proteome</keyword>
<evidence type="ECO:0000256" key="2">
    <source>
        <dbReference type="PIRNR" id="PIRNR006276"/>
    </source>
</evidence>
<evidence type="ECO:0000256" key="3">
    <source>
        <dbReference type="SAM" id="Coils"/>
    </source>
</evidence>
<dbReference type="SUPFAM" id="SSF52402">
    <property type="entry name" value="Adenine nucleotide alpha hydrolases-like"/>
    <property type="match status" value="1"/>
</dbReference>
<dbReference type="PRINTS" id="PR01438">
    <property type="entry name" value="UNVRSLSTRESS"/>
</dbReference>
<dbReference type="Gene3D" id="3.40.50.620">
    <property type="entry name" value="HUPs"/>
    <property type="match status" value="1"/>
</dbReference>
<dbReference type="PANTHER" id="PTHR46268">
    <property type="entry name" value="STRESS RESPONSE PROTEIN NHAX"/>
    <property type="match status" value="1"/>
</dbReference>
<sequence>MQFTHILLPVDGSKFSNDATDYAVYLAKLCHARITAVCCYEWNSNLYEVTQSAIDELKDKLRKNAEQIIKDTEEKLRSNGIDFESKTVSGPPGTVLTKMIKTKEFDLVVMGSHGHSDIAGLFLGSVTHKVLNTIYCPVLIVP</sequence>